<feature type="domain" description="TniQ" evidence="1">
    <location>
        <begin position="7"/>
        <end position="140"/>
    </location>
</feature>
<protein>
    <recommendedName>
        <fullName evidence="1">TniQ domain-containing protein</fullName>
    </recommendedName>
</protein>
<evidence type="ECO:0000313" key="2">
    <source>
        <dbReference type="EMBL" id="ABP43364.1"/>
    </source>
</evidence>
<name>A4T4N5_MYCGI</name>
<accession>A4T4N5</accession>
<dbReference type="HOGENOM" id="CLU_008592_0_0_11"/>
<dbReference type="STRING" id="350054.Mflv_0880"/>
<dbReference type="eggNOG" id="COG0583">
    <property type="taxonomic scope" value="Bacteria"/>
</dbReference>
<evidence type="ECO:0000259" key="1">
    <source>
        <dbReference type="Pfam" id="PF06527"/>
    </source>
</evidence>
<gene>
    <name evidence="2" type="ordered locus">Mflv_0880</name>
</gene>
<dbReference type="EMBL" id="CP000656">
    <property type="protein sequence ID" value="ABP43364.1"/>
    <property type="molecule type" value="Genomic_DNA"/>
</dbReference>
<reference evidence="2" key="2">
    <citation type="journal article" date="2013" name="PLoS ONE">
        <title>A Gene Expression Study of the Activities of Aromatic Ring-Cleavage Dioxygenases in Mycobacterium gilvum PYR-GCK to Changes in Salinity and pH during Pyrene Degradation.</title>
        <authorList>
            <person name="Badejo A.C."/>
            <person name="Badejo A.O."/>
            <person name="Shin K.H."/>
            <person name="Chai Y.G."/>
        </authorList>
    </citation>
    <scope>NUCLEOTIDE SEQUENCE [LARGE SCALE GENOMIC DNA]</scope>
    <source>
        <strain evidence="2">PYR-GCK</strain>
    </source>
</reference>
<organism evidence="2">
    <name type="scientific">Mycolicibacterium gilvum (strain PYR-GCK)</name>
    <name type="common">Mycobacterium gilvum (strain PYR-GCK)</name>
    <dbReference type="NCBI Taxonomy" id="350054"/>
    <lineage>
        <taxon>Bacteria</taxon>
        <taxon>Bacillati</taxon>
        <taxon>Actinomycetota</taxon>
        <taxon>Actinomycetes</taxon>
        <taxon>Mycobacteriales</taxon>
        <taxon>Mycobacteriaceae</taxon>
        <taxon>Mycolicibacterium</taxon>
    </lineage>
</organism>
<dbReference type="Pfam" id="PF06527">
    <property type="entry name" value="TniQ"/>
    <property type="match status" value="1"/>
</dbReference>
<dbReference type="AlphaFoldDB" id="A4T4N5"/>
<reference evidence="2" key="1">
    <citation type="submission" date="2007-04" db="EMBL/GenBank/DDBJ databases">
        <authorList>
            <consortium name="US DOE Joint Genome Institute"/>
            <person name="Copeland A."/>
            <person name="Lucas S."/>
            <person name="Lapidus A."/>
            <person name="Barry K."/>
            <person name="Detter J.C."/>
            <person name="Glavina del Rio T."/>
            <person name="Hammon N."/>
            <person name="Israni S."/>
            <person name="Dalin E."/>
            <person name="Tice H."/>
            <person name="Pitluck S."/>
            <person name="Chain P."/>
            <person name="Malfatti S."/>
            <person name="Shin M."/>
            <person name="Vergez L."/>
            <person name="Schmutz J."/>
            <person name="Larimer F."/>
            <person name="Land M."/>
            <person name="Hauser L."/>
            <person name="Kyrpides N."/>
            <person name="Mikhailova N."/>
            <person name="Miller C."/>
            <person name="Richardson P."/>
        </authorList>
    </citation>
    <scope>NUCLEOTIDE SEQUENCE</scope>
    <source>
        <strain evidence="2">PYR-GCK</strain>
    </source>
</reference>
<sequence>MQLTRLPVRVRPVEGEAIDSWLEATARQMDLSLSSLAKMLQLSVEERSCWHIWISPAQRRAIGIATGTSADSIGSMTLSDYDGRALRLDPVTREIDPAFPYGALRWSRYCPHCLSDSQDRWQIRWRLGWSFACLEHNVLLLDACPTCHARPRRRQTFRGRPEPGLCNCGYRLNDAPTSSMESNDPILEAQRTVADVSARNPAGPALLQAASIRDKLEAIRSISNRVLNYASWHGMAAVEGVELPVPLVTGGGEQKPSRARGAMNSDPPTRAIEAAVGVTAALSILAAPTVVEAGMRARWLIRGQNADTGPAELRSCSQDNGVATAIVIKASTERLGPELQLRYRSGSAVPSAPNFHLDDVTRIARALPRMMWTTWSDQLLVGLPSTTEMRSALSIATLLIGSSVRAVEAGDILGEAASANALNQRLWLLCGSRQWSSIYARLIRLSDYLNRYGGPIDYGRRRALNYSSLLGDRDWQIVCGEAGLNLAQSASATWARKRLVETISGGPATPTLLGRSASKVHTNAVDPAVLSALAGPLEDYAKRFLRQMGIDEPVEWSPLPQNCCHYGT</sequence>
<proteinExistence type="predicted"/>
<dbReference type="OrthoDB" id="3874088at2"/>
<dbReference type="KEGG" id="mgi:Mflv_0880"/>
<dbReference type="InterPro" id="IPR009492">
    <property type="entry name" value="TniQ"/>
</dbReference>